<keyword evidence="3" id="KW-1185">Reference proteome</keyword>
<gene>
    <name evidence="2" type="ORF">ACAOBT_LOCUS31344</name>
</gene>
<evidence type="ECO:0000313" key="3">
    <source>
        <dbReference type="Proteomes" id="UP001152888"/>
    </source>
</evidence>
<name>A0A9P0M1V3_ACAOB</name>
<sequence length="48" mass="5413">RRLVFIRTSPQNHPLLVRFRSGSNSDPAVSGGRWSLTVERGGTTRRFS</sequence>
<reference evidence="2" key="1">
    <citation type="submission" date="2022-03" db="EMBL/GenBank/DDBJ databases">
        <authorList>
            <person name="Sayadi A."/>
        </authorList>
    </citation>
    <scope>NUCLEOTIDE SEQUENCE</scope>
</reference>
<evidence type="ECO:0000256" key="1">
    <source>
        <dbReference type="SAM" id="MobiDB-lite"/>
    </source>
</evidence>
<comment type="caution">
    <text evidence="2">The sequence shown here is derived from an EMBL/GenBank/DDBJ whole genome shotgun (WGS) entry which is preliminary data.</text>
</comment>
<dbReference type="Proteomes" id="UP001152888">
    <property type="component" value="Unassembled WGS sequence"/>
</dbReference>
<protein>
    <submittedName>
        <fullName evidence="2">Uncharacterized protein</fullName>
    </submittedName>
</protein>
<dbReference type="AlphaFoldDB" id="A0A9P0M1V3"/>
<accession>A0A9P0M1V3</accession>
<evidence type="ECO:0000313" key="2">
    <source>
        <dbReference type="EMBL" id="CAH2010166.1"/>
    </source>
</evidence>
<feature type="non-terminal residue" evidence="2">
    <location>
        <position position="1"/>
    </location>
</feature>
<feature type="region of interest" description="Disordered" evidence="1">
    <location>
        <begin position="17"/>
        <end position="48"/>
    </location>
</feature>
<proteinExistence type="predicted"/>
<dbReference type="EMBL" id="CAKOFQ010007945">
    <property type="protein sequence ID" value="CAH2010166.1"/>
    <property type="molecule type" value="Genomic_DNA"/>
</dbReference>
<organism evidence="2 3">
    <name type="scientific">Acanthoscelides obtectus</name>
    <name type="common">Bean weevil</name>
    <name type="synonym">Bruchus obtectus</name>
    <dbReference type="NCBI Taxonomy" id="200917"/>
    <lineage>
        <taxon>Eukaryota</taxon>
        <taxon>Metazoa</taxon>
        <taxon>Ecdysozoa</taxon>
        <taxon>Arthropoda</taxon>
        <taxon>Hexapoda</taxon>
        <taxon>Insecta</taxon>
        <taxon>Pterygota</taxon>
        <taxon>Neoptera</taxon>
        <taxon>Endopterygota</taxon>
        <taxon>Coleoptera</taxon>
        <taxon>Polyphaga</taxon>
        <taxon>Cucujiformia</taxon>
        <taxon>Chrysomeloidea</taxon>
        <taxon>Chrysomelidae</taxon>
        <taxon>Bruchinae</taxon>
        <taxon>Bruchini</taxon>
        <taxon>Acanthoscelides</taxon>
    </lineage>
</organism>